<sequence>MIPSLIILQAFRRNKSPGKMNEDARAFLSFSAEKNFTPRRMALLFGILFYGIFGFVDNSLLGPFALYVIFTARYLLIIPLALLVLGLSYRTAWVQRHFEGFISLLISLAAISMVIMVVMAESEAILSHFMFGLLLVLFVGYSLFRFFFFWAAVTGGIIITAFLCALPWMPLEPSLRTAYILQFICAYVASMIGAFVMESASYRDYLSRKDADDQRNKLNILNAELETRVEERTRIYNEKAEEAEELLRQQHIVERTLRMTEKQHRDLLEIVEDACFEMDLEGRVKFFNTALCRITGRHAPEIRANRFFCWLNVDDGTLLRKRMESMGHVGGTSILSLSLKKPDGEILRIRLSLSPVEDGESRISGFRCVGRDVSREGDSAGHKDGEKPFRPDSEHLGFLRHMAHSMRTPLNAFVGGLHLLAGNGCGSAHRESLGEAAERMQRVLEDMQDYIQMTEGQWLPHGGVFSPEEAASEICTRYRRWSESRNLEFVFKTRSLPPSIQGNAGFFRGSLGKLLDNALRFTERGKIEVFLGCRNIAGSLWLSMEISDTGCGMDEETLALALASPFRMEFQKEHREGLGLGLAFIRLMIEEMGGTLRIRSKPGNGTQVICEMPVKESVEVFSLPLAEEEDGEEELRILLVEDNIINQKITMKLLDTKGHLADLAENGFEALEKVKAQSYDLVLMDIQMPGMDGITATRKIREGFCGDKKKKIPIVAFTAHVSAGDRQACLDAGMEDVLTKPVKPVDLHAMLRKWTRRQPKDL</sequence>
<protein>
    <recommendedName>
        <fullName evidence="2">histidine kinase</fullName>
        <ecNumber evidence="2">2.7.13.3</ecNumber>
    </recommendedName>
</protein>
<feature type="transmembrane region" description="Helical" evidence="5">
    <location>
        <begin position="101"/>
        <end position="119"/>
    </location>
</feature>
<evidence type="ECO:0000313" key="9">
    <source>
        <dbReference type="EMBL" id="MCW7753960.1"/>
    </source>
</evidence>
<dbReference type="CDD" id="cd00082">
    <property type="entry name" value="HisKA"/>
    <property type="match status" value="1"/>
</dbReference>
<evidence type="ECO:0000313" key="10">
    <source>
        <dbReference type="Proteomes" id="UP001209681"/>
    </source>
</evidence>
<feature type="domain" description="Response regulatory" evidence="7">
    <location>
        <begin position="636"/>
        <end position="755"/>
    </location>
</feature>
<dbReference type="Gene3D" id="3.40.50.2300">
    <property type="match status" value="1"/>
</dbReference>
<dbReference type="PRINTS" id="PR00344">
    <property type="entry name" value="BCTRLSENSOR"/>
</dbReference>
<dbReference type="Pfam" id="PF13426">
    <property type="entry name" value="PAS_9"/>
    <property type="match status" value="1"/>
</dbReference>
<dbReference type="InterPro" id="IPR003661">
    <property type="entry name" value="HisK_dim/P_dom"/>
</dbReference>
<evidence type="ECO:0000259" key="7">
    <source>
        <dbReference type="PROSITE" id="PS50110"/>
    </source>
</evidence>
<dbReference type="SUPFAM" id="SSF52172">
    <property type="entry name" value="CheY-like"/>
    <property type="match status" value="1"/>
</dbReference>
<evidence type="ECO:0000256" key="1">
    <source>
        <dbReference type="ARBA" id="ARBA00000085"/>
    </source>
</evidence>
<evidence type="ECO:0000256" key="4">
    <source>
        <dbReference type="PROSITE-ProRule" id="PRU00169"/>
    </source>
</evidence>
<dbReference type="SUPFAM" id="SSF55785">
    <property type="entry name" value="PYP-like sensor domain (PAS domain)"/>
    <property type="match status" value="1"/>
</dbReference>
<dbReference type="Gene3D" id="3.30.565.10">
    <property type="entry name" value="Histidine kinase-like ATPase, C-terminal domain"/>
    <property type="match status" value="1"/>
</dbReference>
<dbReference type="SMART" id="SM00387">
    <property type="entry name" value="HATPase_c"/>
    <property type="match status" value="1"/>
</dbReference>
<evidence type="ECO:0000259" key="6">
    <source>
        <dbReference type="PROSITE" id="PS50109"/>
    </source>
</evidence>
<feature type="domain" description="Histidine kinase" evidence="6">
    <location>
        <begin position="401"/>
        <end position="616"/>
    </location>
</feature>
<feature type="transmembrane region" description="Helical" evidence="5">
    <location>
        <begin position="177"/>
        <end position="197"/>
    </location>
</feature>
<dbReference type="SMART" id="SM00388">
    <property type="entry name" value="HisKA"/>
    <property type="match status" value="1"/>
</dbReference>
<dbReference type="EMBL" id="JAPFPW010000008">
    <property type="protein sequence ID" value="MCW7753960.1"/>
    <property type="molecule type" value="Genomic_DNA"/>
</dbReference>
<proteinExistence type="predicted"/>
<gene>
    <name evidence="9" type="ORF">OOT00_08175</name>
</gene>
<dbReference type="PROSITE" id="PS50110">
    <property type="entry name" value="RESPONSE_REGULATORY"/>
    <property type="match status" value="1"/>
</dbReference>
<feature type="transmembrane region" description="Helical" evidence="5">
    <location>
        <begin position="149"/>
        <end position="171"/>
    </location>
</feature>
<feature type="transmembrane region" description="Helical" evidence="5">
    <location>
        <begin position="41"/>
        <end position="58"/>
    </location>
</feature>
<evidence type="ECO:0000256" key="2">
    <source>
        <dbReference type="ARBA" id="ARBA00012438"/>
    </source>
</evidence>
<dbReference type="PANTHER" id="PTHR45339">
    <property type="entry name" value="HYBRID SIGNAL TRANSDUCTION HISTIDINE KINASE J"/>
    <property type="match status" value="1"/>
</dbReference>
<accession>A0ABT3N948</accession>
<dbReference type="InterPro" id="IPR001789">
    <property type="entry name" value="Sig_transdc_resp-reg_receiver"/>
</dbReference>
<dbReference type="SMART" id="SM00448">
    <property type="entry name" value="REC"/>
    <property type="match status" value="1"/>
</dbReference>
<reference evidence="9 10" key="1">
    <citation type="submission" date="2022-11" db="EMBL/GenBank/DDBJ databases">
        <title>Desulfobotulus tamanensis H1 sp. nov. - anaerobic, alkaliphilic, sulphate reducing bacterium isolated from terrestrial mud volcano.</title>
        <authorList>
            <person name="Frolova A."/>
            <person name="Merkel A.Y."/>
            <person name="Slobodkin A.I."/>
        </authorList>
    </citation>
    <scope>NUCLEOTIDE SEQUENCE [LARGE SCALE GENOMIC DNA]</scope>
    <source>
        <strain evidence="9 10">H1</strain>
    </source>
</reference>
<evidence type="ECO:0000256" key="5">
    <source>
        <dbReference type="SAM" id="Phobius"/>
    </source>
</evidence>
<feature type="transmembrane region" description="Helical" evidence="5">
    <location>
        <begin position="125"/>
        <end position="144"/>
    </location>
</feature>
<dbReference type="PANTHER" id="PTHR45339:SF5">
    <property type="entry name" value="HISTIDINE KINASE"/>
    <property type="match status" value="1"/>
</dbReference>
<dbReference type="Pfam" id="PF00072">
    <property type="entry name" value="Response_reg"/>
    <property type="match status" value="1"/>
</dbReference>
<keyword evidence="5" id="KW-0812">Transmembrane</keyword>
<dbReference type="SUPFAM" id="SSF55874">
    <property type="entry name" value="ATPase domain of HSP90 chaperone/DNA topoisomerase II/histidine kinase"/>
    <property type="match status" value="1"/>
</dbReference>
<dbReference type="InterPro" id="IPR011006">
    <property type="entry name" value="CheY-like_superfamily"/>
</dbReference>
<feature type="modified residue" description="4-aspartylphosphate" evidence="4">
    <location>
        <position position="685"/>
    </location>
</feature>
<feature type="domain" description="PAS" evidence="8">
    <location>
        <begin position="260"/>
        <end position="302"/>
    </location>
</feature>
<keyword evidence="5" id="KW-0472">Membrane</keyword>
<keyword evidence="5" id="KW-1133">Transmembrane helix</keyword>
<dbReference type="NCBIfam" id="TIGR00229">
    <property type="entry name" value="sensory_box"/>
    <property type="match status" value="1"/>
</dbReference>
<dbReference type="CDD" id="cd00130">
    <property type="entry name" value="PAS"/>
    <property type="match status" value="1"/>
</dbReference>
<dbReference type="Pfam" id="PF00512">
    <property type="entry name" value="HisKA"/>
    <property type="match status" value="1"/>
</dbReference>
<comment type="catalytic activity">
    <reaction evidence="1">
        <text>ATP + protein L-histidine = ADP + protein N-phospho-L-histidine.</text>
        <dbReference type="EC" id="2.7.13.3"/>
    </reaction>
</comment>
<dbReference type="Gene3D" id="3.30.450.20">
    <property type="entry name" value="PAS domain"/>
    <property type="match status" value="1"/>
</dbReference>
<dbReference type="InterPro" id="IPR036890">
    <property type="entry name" value="HATPase_C_sf"/>
</dbReference>
<dbReference type="EC" id="2.7.13.3" evidence="2"/>
<dbReference type="SUPFAM" id="SSF47384">
    <property type="entry name" value="Homodimeric domain of signal transducing histidine kinase"/>
    <property type="match status" value="1"/>
</dbReference>
<dbReference type="RefSeq" id="WP_265424830.1">
    <property type="nucleotide sequence ID" value="NZ_JAPFPW010000008.1"/>
</dbReference>
<dbReference type="InterPro" id="IPR005467">
    <property type="entry name" value="His_kinase_dom"/>
</dbReference>
<evidence type="ECO:0000256" key="3">
    <source>
        <dbReference type="ARBA" id="ARBA00022553"/>
    </source>
</evidence>
<organism evidence="9 10">
    <name type="scientific">Desulfobotulus pelophilus</name>
    <dbReference type="NCBI Taxonomy" id="2823377"/>
    <lineage>
        <taxon>Bacteria</taxon>
        <taxon>Pseudomonadati</taxon>
        <taxon>Thermodesulfobacteriota</taxon>
        <taxon>Desulfobacteria</taxon>
        <taxon>Desulfobacterales</taxon>
        <taxon>Desulfobacteraceae</taxon>
        <taxon>Desulfobotulus</taxon>
    </lineage>
</organism>
<dbReference type="Pfam" id="PF02518">
    <property type="entry name" value="HATPase_c"/>
    <property type="match status" value="1"/>
</dbReference>
<keyword evidence="10" id="KW-1185">Reference proteome</keyword>
<name>A0ABT3N948_9BACT</name>
<dbReference type="CDD" id="cd17546">
    <property type="entry name" value="REC_hyHK_CKI1_RcsC-like"/>
    <property type="match status" value="1"/>
</dbReference>
<dbReference type="PROSITE" id="PS50109">
    <property type="entry name" value="HIS_KIN"/>
    <property type="match status" value="1"/>
</dbReference>
<dbReference type="InterPro" id="IPR035965">
    <property type="entry name" value="PAS-like_dom_sf"/>
</dbReference>
<dbReference type="InterPro" id="IPR000014">
    <property type="entry name" value="PAS"/>
</dbReference>
<dbReference type="InterPro" id="IPR036097">
    <property type="entry name" value="HisK_dim/P_sf"/>
</dbReference>
<dbReference type="InterPro" id="IPR004358">
    <property type="entry name" value="Sig_transdc_His_kin-like_C"/>
</dbReference>
<dbReference type="Proteomes" id="UP001209681">
    <property type="component" value="Unassembled WGS sequence"/>
</dbReference>
<evidence type="ECO:0000259" key="8">
    <source>
        <dbReference type="PROSITE" id="PS50112"/>
    </source>
</evidence>
<dbReference type="PROSITE" id="PS50112">
    <property type="entry name" value="PAS"/>
    <property type="match status" value="1"/>
</dbReference>
<dbReference type="InterPro" id="IPR003594">
    <property type="entry name" value="HATPase_dom"/>
</dbReference>
<keyword evidence="3 4" id="KW-0597">Phosphoprotein</keyword>
<comment type="caution">
    <text evidence="9">The sequence shown here is derived from an EMBL/GenBank/DDBJ whole genome shotgun (WGS) entry which is preliminary data.</text>
</comment>
<feature type="transmembrane region" description="Helical" evidence="5">
    <location>
        <begin position="64"/>
        <end position="89"/>
    </location>
</feature>